<organism evidence="1 2">
    <name type="scientific">Racocetra persica</name>
    <dbReference type="NCBI Taxonomy" id="160502"/>
    <lineage>
        <taxon>Eukaryota</taxon>
        <taxon>Fungi</taxon>
        <taxon>Fungi incertae sedis</taxon>
        <taxon>Mucoromycota</taxon>
        <taxon>Glomeromycotina</taxon>
        <taxon>Glomeromycetes</taxon>
        <taxon>Diversisporales</taxon>
        <taxon>Gigasporaceae</taxon>
        <taxon>Racocetra</taxon>
    </lineage>
</organism>
<comment type="caution">
    <text evidence="1">The sequence shown here is derived from an EMBL/GenBank/DDBJ whole genome shotgun (WGS) entry which is preliminary data.</text>
</comment>
<proteinExistence type="predicted"/>
<keyword evidence="2" id="KW-1185">Reference proteome</keyword>
<protein>
    <submittedName>
        <fullName evidence="1">24109_t:CDS:1</fullName>
    </submittedName>
</protein>
<accession>A0ACA9Q5R4</accession>
<evidence type="ECO:0000313" key="2">
    <source>
        <dbReference type="Proteomes" id="UP000789920"/>
    </source>
</evidence>
<dbReference type="Proteomes" id="UP000789920">
    <property type="component" value="Unassembled WGS sequence"/>
</dbReference>
<feature type="non-terminal residue" evidence="1">
    <location>
        <position position="1"/>
    </location>
</feature>
<gene>
    <name evidence="1" type="ORF">RPERSI_LOCUS12584</name>
</gene>
<evidence type="ECO:0000313" key="1">
    <source>
        <dbReference type="EMBL" id="CAG8735247.1"/>
    </source>
</evidence>
<reference evidence="1" key="1">
    <citation type="submission" date="2021-06" db="EMBL/GenBank/DDBJ databases">
        <authorList>
            <person name="Kallberg Y."/>
            <person name="Tangrot J."/>
            <person name="Rosling A."/>
        </authorList>
    </citation>
    <scope>NUCLEOTIDE SEQUENCE</scope>
    <source>
        <strain evidence="1">MA461A</strain>
    </source>
</reference>
<name>A0ACA9Q5R4_9GLOM</name>
<dbReference type="EMBL" id="CAJVQC010027069">
    <property type="protein sequence ID" value="CAG8735247.1"/>
    <property type="molecule type" value="Genomic_DNA"/>
</dbReference>
<sequence length="44" mass="4946">PLLVFKTGSLSRSAKLLALKALQKIYQYTNGELTLVGYKELKTF</sequence>